<reference evidence="2 3" key="1">
    <citation type="submission" date="2019-05" db="EMBL/GenBank/DDBJ databases">
        <title>Another draft genome of Portunus trituberculatus and its Hox gene families provides insights of decapod evolution.</title>
        <authorList>
            <person name="Jeong J.-H."/>
            <person name="Song I."/>
            <person name="Kim S."/>
            <person name="Choi T."/>
            <person name="Kim D."/>
            <person name="Ryu S."/>
            <person name="Kim W."/>
        </authorList>
    </citation>
    <scope>NUCLEOTIDE SEQUENCE [LARGE SCALE GENOMIC DNA]</scope>
    <source>
        <tissue evidence="2">Muscle</tissue>
    </source>
</reference>
<keyword evidence="3" id="KW-1185">Reference proteome</keyword>
<sequence length="70" mass="6975">MVPLHHASSSGDAAEPRDDHSLPPLPSPINTRRARQGTAGQSGKEDRDGGAEGAGGQGGTGTTGQGDREG</sequence>
<dbReference type="Proteomes" id="UP000324222">
    <property type="component" value="Unassembled WGS sequence"/>
</dbReference>
<organism evidence="2 3">
    <name type="scientific">Portunus trituberculatus</name>
    <name type="common">Swimming crab</name>
    <name type="synonym">Neptunus trituberculatus</name>
    <dbReference type="NCBI Taxonomy" id="210409"/>
    <lineage>
        <taxon>Eukaryota</taxon>
        <taxon>Metazoa</taxon>
        <taxon>Ecdysozoa</taxon>
        <taxon>Arthropoda</taxon>
        <taxon>Crustacea</taxon>
        <taxon>Multicrustacea</taxon>
        <taxon>Malacostraca</taxon>
        <taxon>Eumalacostraca</taxon>
        <taxon>Eucarida</taxon>
        <taxon>Decapoda</taxon>
        <taxon>Pleocyemata</taxon>
        <taxon>Brachyura</taxon>
        <taxon>Eubrachyura</taxon>
        <taxon>Portunoidea</taxon>
        <taxon>Portunidae</taxon>
        <taxon>Portuninae</taxon>
        <taxon>Portunus</taxon>
    </lineage>
</organism>
<evidence type="ECO:0000313" key="2">
    <source>
        <dbReference type="EMBL" id="MPC41814.1"/>
    </source>
</evidence>
<gene>
    <name evidence="2" type="ORF">E2C01_035420</name>
</gene>
<feature type="compositionally biased region" description="Gly residues" evidence="1">
    <location>
        <begin position="51"/>
        <end position="64"/>
    </location>
</feature>
<comment type="caution">
    <text evidence="2">The sequence shown here is derived from an EMBL/GenBank/DDBJ whole genome shotgun (WGS) entry which is preliminary data.</text>
</comment>
<dbReference type="EMBL" id="VSRR010005193">
    <property type="protein sequence ID" value="MPC41814.1"/>
    <property type="molecule type" value="Genomic_DNA"/>
</dbReference>
<accession>A0A5B7FBF1</accession>
<dbReference type="AlphaFoldDB" id="A0A5B7FBF1"/>
<feature type="region of interest" description="Disordered" evidence="1">
    <location>
        <begin position="1"/>
        <end position="70"/>
    </location>
</feature>
<evidence type="ECO:0000313" key="3">
    <source>
        <dbReference type="Proteomes" id="UP000324222"/>
    </source>
</evidence>
<evidence type="ECO:0000256" key="1">
    <source>
        <dbReference type="SAM" id="MobiDB-lite"/>
    </source>
</evidence>
<name>A0A5B7FBF1_PORTR</name>
<proteinExistence type="predicted"/>
<protein>
    <submittedName>
        <fullName evidence="2">Uncharacterized protein</fullName>
    </submittedName>
</protein>